<dbReference type="EMBL" id="BARV01034190">
    <property type="protein sequence ID" value="GAI57560.1"/>
    <property type="molecule type" value="Genomic_DNA"/>
</dbReference>
<accession>X1R369</accession>
<protein>
    <submittedName>
        <fullName evidence="1">Uncharacterized protein</fullName>
    </submittedName>
</protein>
<organism evidence="1">
    <name type="scientific">marine sediment metagenome</name>
    <dbReference type="NCBI Taxonomy" id="412755"/>
    <lineage>
        <taxon>unclassified sequences</taxon>
        <taxon>metagenomes</taxon>
        <taxon>ecological metagenomes</taxon>
    </lineage>
</organism>
<comment type="caution">
    <text evidence="1">The sequence shown here is derived from an EMBL/GenBank/DDBJ whole genome shotgun (WGS) entry which is preliminary data.</text>
</comment>
<reference evidence="1" key="1">
    <citation type="journal article" date="2014" name="Front. Microbiol.">
        <title>High frequency of phylogenetically diverse reductive dehalogenase-homologous genes in deep subseafloor sedimentary metagenomes.</title>
        <authorList>
            <person name="Kawai M."/>
            <person name="Futagami T."/>
            <person name="Toyoda A."/>
            <person name="Takaki Y."/>
            <person name="Nishi S."/>
            <person name="Hori S."/>
            <person name="Arai W."/>
            <person name="Tsubouchi T."/>
            <person name="Morono Y."/>
            <person name="Uchiyama I."/>
            <person name="Ito T."/>
            <person name="Fujiyama A."/>
            <person name="Inagaki F."/>
            <person name="Takami H."/>
        </authorList>
    </citation>
    <scope>NUCLEOTIDE SEQUENCE</scope>
    <source>
        <strain evidence="1">Expedition CK06-06</strain>
    </source>
</reference>
<sequence length="43" mass="4686">LQNIAQGVNPESVTNFVVTPLGIGLTPDTNFTACRNKHWDVMS</sequence>
<evidence type="ECO:0000313" key="1">
    <source>
        <dbReference type="EMBL" id="GAI57560.1"/>
    </source>
</evidence>
<gene>
    <name evidence="1" type="ORF">S06H3_53596</name>
</gene>
<feature type="non-terminal residue" evidence="1">
    <location>
        <position position="1"/>
    </location>
</feature>
<name>X1R369_9ZZZZ</name>
<dbReference type="AlphaFoldDB" id="X1R369"/>
<proteinExistence type="predicted"/>